<keyword evidence="3 8" id="KW-0378">Hydrolase</keyword>
<evidence type="ECO:0000256" key="5">
    <source>
        <dbReference type="SAM" id="SignalP"/>
    </source>
</evidence>
<evidence type="ECO:0000256" key="2">
    <source>
        <dbReference type="ARBA" id="ARBA00022729"/>
    </source>
</evidence>
<dbReference type="InterPro" id="IPR013320">
    <property type="entry name" value="ConA-like_dom_sf"/>
</dbReference>
<evidence type="ECO:0000313" key="11">
    <source>
        <dbReference type="Proteomes" id="UP001242995"/>
    </source>
</evidence>
<evidence type="ECO:0000259" key="6">
    <source>
        <dbReference type="Pfam" id="PF00251"/>
    </source>
</evidence>
<dbReference type="PANTHER" id="PTHR42800">
    <property type="entry name" value="EXOINULINASE INUD (AFU_ORTHOLOGUE AFUA_5G00480)"/>
    <property type="match status" value="1"/>
</dbReference>
<feature type="domain" description="Glycosyl hydrolase family 32 C-terminal" evidence="7">
    <location>
        <begin position="723"/>
        <end position="861"/>
    </location>
</feature>
<dbReference type="SUPFAM" id="SSF49899">
    <property type="entry name" value="Concanavalin A-like lectins/glucanases"/>
    <property type="match status" value="1"/>
</dbReference>
<evidence type="ECO:0000256" key="3">
    <source>
        <dbReference type="ARBA" id="ARBA00022801"/>
    </source>
</evidence>
<dbReference type="InterPro" id="IPR013148">
    <property type="entry name" value="Glyco_hydro_32_N"/>
</dbReference>
<evidence type="ECO:0000256" key="4">
    <source>
        <dbReference type="ARBA" id="ARBA00023295"/>
    </source>
</evidence>
<dbReference type="Pfam" id="PF08244">
    <property type="entry name" value="Glyco_hydro_32C"/>
    <property type="match status" value="1"/>
</dbReference>
<dbReference type="Proteomes" id="UP001242995">
    <property type="component" value="Unassembled WGS sequence"/>
</dbReference>
<dbReference type="PROSITE" id="PS00609">
    <property type="entry name" value="GLYCOSYL_HYDROL_F32"/>
    <property type="match status" value="1"/>
</dbReference>
<dbReference type="SUPFAM" id="SSF75005">
    <property type="entry name" value="Arabinanase/levansucrase/invertase"/>
    <property type="match status" value="1"/>
</dbReference>
<dbReference type="AlphaFoldDB" id="A0AAW8DIP5"/>
<dbReference type="RefSeq" id="WP_306972481.1">
    <property type="nucleotide sequence ID" value="NZ_JAUSSX010000001.1"/>
</dbReference>
<dbReference type="InterPro" id="IPR023296">
    <property type="entry name" value="Glyco_hydro_beta-prop_sf"/>
</dbReference>
<gene>
    <name evidence="8" type="ORF">J2S90_002411</name>
    <name evidence="9" type="ORF">J2S93_000227</name>
</gene>
<sequence>MRRTHSGPGLTPGPKSKKRLNALILAAAMTAGSALPLSAPALAADTSGAAATASGAVGTSAPYSETYRPQFHFSPATNWMNDPNGLVYYQGEYHMFFQYNPSGDTWGNMSWGHAVSTDLVHWTQLPLAIPQDDKNMIFSGSAVIDKDNTTGFGQPGNPAMVAIYTAADKATGKQSQALAYSTDKGRTFTKYNSGNPVLDIGSNNFRDPKVFWYEAGHEWLMSAVLSDQHKVTFYSSPDLKTWKHLSDFGPAGATGGAWECPDLFPLPDPANPGKQKWVLTVNLNPGGIAGGSGVQYFTGSFDGTKFTSDDKPYVPPAGTSLGNFDNGTYDGWQTTGTAFGTAPATGSLPGQSGVTGFEGTGFVNSFNGGDGPTGTLSSQTFTVNKSHLNFLVGGGNHPYAADTVPLGTLPAGTVFNDFSGATYGAGWTATGSFASSGPSTESLPNQLGPKVLDTYAPQGETGTGAITSPTFTVNSPYIDLQVAGGNHPWGQSNPTAVNLIVGGKVVATTTGPNSPDLTWTNWDMSKYQGQQAQIQVVDQNDGSTGWGHLMVGDIVFANAPAKPWDTQTSVNLVVDGKVARSATGANSENLDWASWDLSDLMGKQAQIQVVDHNTGGWGHILADDFTLSDTAAQSAVQRAHWVDYGKDNYAGVTFNDAPGGKRIMIGWMNNWDYGGSIPTSPWRSAMTVPRELSLQTVDGAPRLVQTPVNQLNQLTTGPSVHKENMSVPAGSTVLPATGKALDITASFTAGTASSYGLKVRTGSGQETLIGYDNKSGQAYIDRTKSGAVGFNPSFPGVQTAPLTTSGGTVKLRILVDWSSVEVFADDGKIVLTDQIFPDPSSQGIEAFANGGNAVLTSLDVKQMKSAWQ</sequence>
<dbReference type="InterPro" id="IPR018053">
    <property type="entry name" value="Glyco_hydro_32_AS"/>
</dbReference>
<dbReference type="GO" id="GO:0005737">
    <property type="term" value="C:cytoplasm"/>
    <property type="evidence" value="ECO:0007669"/>
    <property type="project" value="TreeGrafter"/>
</dbReference>
<keyword evidence="4 8" id="KW-0326">Glycosidase</keyword>
<feature type="signal peptide" evidence="5">
    <location>
        <begin position="1"/>
        <end position="43"/>
    </location>
</feature>
<comment type="caution">
    <text evidence="8">The sequence shown here is derived from an EMBL/GenBank/DDBJ whole genome shotgun (WGS) entry which is preliminary data.</text>
</comment>
<reference evidence="8 10" key="1">
    <citation type="submission" date="2023-07" db="EMBL/GenBank/DDBJ databases">
        <title>Sorghum-associated microbial communities from plants grown in Nebraska, USA.</title>
        <authorList>
            <person name="Schachtman D."/>
        </authorList>
    </citation>
    <scope>NUCLEOTIDE SEQUENCE</scope>
    <source>
        <strain evidence="8">DS1006</strain>
        <strain evidence="9 10">DS1016</strain>
    </source>
</reference>
<dbReference type="Gene3D" id="2.115.10.20">
    <property type="entry name" value="Glycosyl hydrolase domain, family 43"/>
    <property type="match status" value="2"/>
</dbReference>
<dbReference type="SMART" id="SM00640">
    <property type="entry name" value="Glyco_32"/>
    <property type="match status" value="1"/>
</dbReference>
<dbReference type="GO" id="GO:0004575">
    <property type="term" value="F:sucrose alpha-glucosidase activity"/>
    <property type="evidence" value="ECO:0007669"/>
    <property type="project" value="TreeGrafter"/>
</dbReference>
<dbReference type="Pfam" id="PF00251">
    <property type="entry name" value="Glyco_hydro_32N"/>
    <property type="match status" value="2"/>
</dbReference>
<evidence type="ECO:0000313" key="8">
    <source>
        <dbReference type="EMBL" id="MDP9905440.1"/>
    </source>
</evidence>
<accession>A0AAW8DIP5</accession>
<dbReference type="Gene3D" id="2.60.120.560">
    <property type="entry name" value="Exo-inulinase, domain 1"/>
    <property type="match status" value="1"/>
</dbReference>
<dbReference type="PANTHER" id="PTHR42800:SF1">
    <property type="entry name" value="EXOINULINASE INUD (AFU_ORTHOLOGUE AFUA_5G00480)"/>
    <property type="match status" value="1"/>
</dbReference>
<evidence type="ECO:0000256" key="1">
    <source>
        <dbReference type="ARBA" id="ARBA00009902"/>
    </source>
</evidence>
<evidence type="ECO:0000313" key="10">
    <source>
        <dbReference type="Proteomes" id="UP001230951"/>
    </source>
</evidence>
<keyword evidence="2 5" id="KW-0732">Signal</keyword>
<evidence type="ECO:0000259" key="7">
    <source>
        <dbReference type="Pfam" id="PF08244"/>
    </source>
</evidence>
<dbReference type="GO" id="GO:0005987">
    <property type="term" value="P:sucrose catabolic process"/>
    <property type="evidence" value="ECO:0007669"/>
    <property type="project" value="TreeGrafter"/>
</dbReference>
<dbReference type="InterPro" id="IPR001362">
    <property type="entry name" value="Glyco_hydro_32"/>
</dbReference>
<dbReference type="FunFam" id="2.60.120.560:FF:000003">
    <property type="entry name" value="Extracellular exo-inulinase inuE"/>
    <property type="match status" value="1"/>
</dbReference>
<evidence type="ECO:0000313" key="9">
    <source>
        <dbReference type="EMBL" id="MDQ0178820.1"/>
    </source>
</evidence>
<proteinExistence type="inferred from homology"/>
<dbReference type="Proteomes" id="UP001230951">
    <property type="component" value="Unassembled WGS sequence"/>
</dbReference>
<comment type="similarity">
    <text evidence="1">Belongs to the glycosyl hydrolase 32 family.</text>
</comment>
<dbReference type="GO" id="GO:0031219">
    <property type="term" value="F:levanase activity"/>
    <property type="evidence" value="ECO:0007669"/>
    <property type="project" value="UniProtKB-EC"/>
</dbReference>
<keyword evidence="10" id="KW-1185">Reference proteome</keyword>
<feature type="domain" description="Glycosyl hydrolase family 32 N-terminal" evidence="6">
    <location>
        <begin position="72"/>
        <end position="334"/>
    </location>
</feature>
<dbReference type="InterPro" id="IPR013189">
    <property type="entry name" value="Glyco_hydro_32_C"/>
</dbReference>
<feature type="chain" id="PRO_5043364582" evidence="5">
    <location>
        <begin position="44"/>
        <end position="868"/>
    </location>
</feature>
<feature type="domain" description="Glycosyl hydrolase family 32 N-terminal" evidence="6">
    <location>
        <begin position="633"/>
        <end position="707"/>
    </location>
</feature>
<protein>
    <submittedName>
        <fullName evidence="8">Levanase</fullName>
        <ecNumber evidence="8">3.2.1.65</ecNumber>
    </submittedName>
</protein>
<dbReference type="EMBL" id="JAUSRG010000006">
    <property type="protein sequence ID" value="MDP9905440.1"/>
    <property type="molecule type" value="Genomic_DNA"/>
</dbReference>
<dbReference type="EC" id="3.2.1.65" evidence="8"/>
<name>A0AAW8DIP5_9MICC</name>
<organism evidence="8 11">
    <name type="scientific">Arthrobacter bambusae</name>
    <dbReference type="NCBI Taxonomy" id="1338426"/>
    <lineage>
        <taxon>Bacteria</taxon>
        <taxon>Bacillati</taxon>
        <taxon>Actinomycetota</taxon>
        <taxon>Actinomycetes</taxon>
        <taxon>Micrococcales</taxon>
        <taxon>Micrococcaceae</taxon>
        <taxon>Arthrobacter</taxon>
    </lineage>
</organism>
<dbReference type="CDD" id="cd18622">
    <property type="entry name" value="GH32_Inu-like"/>
    <property type="match status" value="1"/>
</dbReference>
<dbReference type="EMBL" id="JAUSTF010000001">
    <property type="protein sequence ID" value="MDQ0178820.1"/>
    <property type="molecule type" value="Genomic_DNA"/>
</dbReference>